<dbReference type="InterPro" id="IPR000477">
    <property type="entry name" value="RT_dom"/>
</dbReference>
<dbReference type="PANTHER" id="PTHR37984">
    <property type="entry name" value="PROTEIN CBG26694"/>
    <property type="match status" value="1"/>
</dbReference>
<evidence type="ECO:0000256" key="2">
    <source>
        <dbReference type="ARBA" id="ARBA00012180"/>
    </source>
</evidence>
<keyword evidence="5" id="KW-1185">Reference proteome</keyword>
<evidence type="ECO:0000313" key="4">
    <source>
        <dbReference type="EMBL" id="CAL1603560.1"/>
    </source>
</evidence>
<dbReference type="InterPro" id="IPR050951">
    <property type="entry name" value="Retrovirus_Pol_polyprotein"/>
</dbReference>
<reference evidence="4 5" key="1">
    <citation type="submission" date="2024-04" db="EMBL/GenBank/DDBJ databases">
        <authorList>
            <person name="Waldvogel A.-M."/>
            <person name="Schoenle A."/>
        </authorList>
    </citation>
    <scope>NUCLEOTIDE SEQUENCE [LARGE SCALE GENOMIC DNA]</scope>
</reference>
<dbReference type="EMBL" id="OZ035826">
    <property type="protein sequence ID" value="CAL1603560.1"/>
    <property type="molecule type" value="Genomic_DNA"/>
</dbReference>
<evidence type="ECO:0000259" key="3">
    <source>
        <dbReference type="Pfam" id="PF00078"/>
    </source>
</evidence>
<dbReference type="Gene3D" id="3.30.70.270">
    <property type="match status" value="1"/>
</dbReference>
<dbReference type="Proteomes" id="UP001497482">
    <property type="component" value="Chromosome 4"/>
</dbReference>
<protein>
    <recommendedName>
        <fullName evidence="2">ribonuclease H</fullName>
        <ecNumber evidence="2">3.1.26.4</ecNumber>
    </recommendedName>
</protein>
<sequence>MTSSEDEVGWVIWQGPNPLSLPPGEDDLIVFGKSLEEHEERLLKVLDRLAEVGLKISLDKCQFCQPEVKYLGHIVSAQGVSPDPQKIVGCHFLNAGNQKI</sequence>
<dbReference type="SUPFAM" id="SSF56672">
    <property type="entry name" value="DNA/RNA polymerases"/>
    <property type="match status" value="1"/>
</dbReference>
<dbReference type="PANTHER" id="PTHR37984:SF5">
    <property type="entry name" value="PROTEIN NYNRIN-LIKE"/>
    <property type="match status" value="1"/>
</dbReference>
<dbReference type="InterPro" id="IPR043128">
    <property type="entry name" value="Rev_trsase/Diguanyl_cyclase"/>
</dbReference>
<proteinExistence type="inferred from homology"/>
<evidence type="ECO:0000313" key="5">
    <source>
        <dbReference type="Proteomes" id="UP001497482"/>
    </source>
</evidence>
<accession>A0AAV2LMI1</accession>
<dbReference type="GO" id="GO:0004523">
    <property type="term" value="F:RNA-DNA hybrid ribonuclease activity"/>
    <property type="evidence" value="ECO:0007669"/>
    <property type="project" value="UniProtKB-EC"/>
</dbReference>
<evidence type="ECO:0000256" key="1">
    <source>
        <dbReference type="ARBA" id="ARBA00010879"/>
    </source>
</evidence>
<dbReference type="AlphaFoldDB" id="A0AAV2LMI1"/>
<feature type="domain" description="Reverse transcriptase" evidence="3">
    <location>
        <begin position="26"/>
        <end position="75"/>
    </location>
</feature>
<dbReference type="Pfam" id="PF00078">
    <property type="entry name" value="RVT_1"/>
    <property type="match status" value="1"/>
</dbReference>
<comment type="similarity">
    <text evidence="1">Belongs to the beta type-B retroviral polymerase family. HERV class-II K(HML-2) pol subfamily.</text>
</comment>
<dbReference type="EC" id="3.1.26.4" evidence="2"/>
<dbReference type="InterPro" id="IPR043502">
    <property type="entry name" value="DNA/RNA_pol_sf"/>
</dbReference>
<gene>
    <name evidence="4" type="ORF">KC01_LOCUS31229</name>
</gene>
<organism evidence="4 5">
    <name type="scientific">Knipowitschia caucasica</name>
    <name type="common">Caucasian dwarf goby</name>
    <name type="synonym">Pomatoschistus caucasicus</name>
    <dbReference type="NCBI Taxonomy" id="637954"/>
    <lineage>
        <taxon>Eukaryota</taxon>
        <taxon>Metazoa</taxon>
        <taxon>Chordata</taxon>
        <taxon>Craniata</taxon>
        <taxon>Vertebrata</taxon>
        <taxon>Euteleostomi</taxon>
        <taxon>Actinopterygii</taxon>
        <taxon>Neopterygii</taxon>
        <taxon>Teleostei</taxon>
        <taxon>Neoteleostei</taxon>
        <taxon>Acanthomorphata</taxon>
        <taxon>Gobiaria</taxon>
        <taxon>Gobiiformes</taxon>
        <taxon>Gobioidei</taxon>
        <taxon>Gobiidae</taxon>
        <taxon>Gobiinae</taxon>
        <taxon>Knipowitschia</taxon>
    </lineage>
</organism>
<name>A0AAV2LMI1_KNICA</name>